<sequence>MDERASHLRVRAARRPGRGVIARPNSEKRERRSMVNYYSNILRIIARCTVTEVVLSTKIVRMGDEDMMSSECHSNCLEQVEKNFPNDMMRPKDKIVTDSGTLS</sequence>
<comment type="caution">
    <text evidence="2">The sequence shown here is derived from an EMBL/GenBank/DDBJ whole genome shotgun (WGS) entry which is preliminary data.</text>
</comment>
<protein>
    <submittedName>
        <fullName evidence="2">Uncharacterized protein</fullName>
    </submittedName>
</protein>
<feature type="region of interest" description="Disordered" evidence="1">
    <location>
        <begin position="83"/>
        <end position="103"/>
    </location>
</feature>
<dbReference type="EMBL" id="BGZK01000411">
    <property type="protein sequence ID" value="GBP42053.1"/>
    <property type="molecule type" value="Genomic_DNA"/>
</dbReference>
<feature type="compositionally biased region" description="Basic residues" evidence="1">
    <location>
        <begin position="7"/>
        <end position="17"/>
    </location>
</feature>
<dbReference type="AlphaFoldDB" id="A0A4C1VTM0"/>
<evidence type="ECO:0000313" key="2">
    <source>
        <dbReference type="EMBL" id="GBP42053.1"/>
    </source>
</evidence>
<organism evidence="2 3">
    <name type="scientific">Eumeta variegata</name>
    <name type="common">Bagworm moth</name>
    <name type="synonym">Eumeta japonica</name>
    <dbReference type="NCBI Taxonomy" id="151549"/>
    <lineage>
        <taxon>Eukaryota</taxon>
        <taxon>Metazoa</taxon>
        <taxon>Ecdysozoa</taxon>
        <taxon>Arthropoda</taxon>
        <taxon>Hexapoda</taxon>
        <taxon>Insecta</taxon>
        <taxon>Pterygota</taxon>
        <taxon>Neoptera</taxon>
        <taxon>Endopterygota</taxon>
        <taxon>Lepidoptera</taxon>
        <taxon>Glossata</taxon>
        <taxon>Ditrysia</taxon>
        <taxon>Tineoidea</taxon>
        <taxon>Psychidae</taxon>
        <taxon>Oiketicinae</taxon>
        <taxon>Eumeta</taxon>
    </lineage>
</organism>
<keyword evidence="3" id="KW-1185">Reference proteome</keyword>
<reference evidence="2 3" key="1">
    <citation type="journal article" date="2019" name="Commun. Biol.">
        <title>The bagworm genome reveals a unique fibroin gene that provides high tensile strength.</title>
        <authorList>
            <person name="Kono N."/>
            <person name="Nakamura H."/>
            <person name="Ohtoshi R."/>
            <person name="Tomita M."/>
            <person name="Numata K."/>
            <person name="Arakawa K."/>
        </authorList>
    </citation>
    <scope>NUCLEOTIDE SEQUENCE [LARGE SCALE GENOMIC DNA]</scope>
</reference>
<evidence type="ECO:0000256" key="1">
    <source>
        <dbReference type="SAM" id="MobiDB-lite"/>
    </source>
</evidence>
<feature type="region of interest" description="Disordered" evidence="1">
    <location>
        <begin position="1"/>
        <end position="27"/>
    </location>
</feature>
<accession>A0A4C1VTM0</accession>
<proteinExistence type="predicted"/>
<name>A0A4C1VTM0_EUMVA</name>
<gene>
    <name evidence="2" type="ORF">EVAR_29408_1</name>
</gene>
<dbReference type="Proteomes" id="UP000299102">
    <property type="component" value="Unassembled WGS sequence"/>
</dbReference>
<evidence type="ECO:0000313" key="3">
    <source>
        <dbReference type="Proteomes" id="UP000299102"/>
    </source>
</evidence>